<name>A0A326UAK5_THEHA</name>
<sequence length="175" mass="20663">MNRKDIEKLLKELDKELCKQQLTSRVQIMIVGGAYMLTQIRNREATNDVDVVFLHIEDRQIFKQSVVSIARKQQLPVTWLNDLVDDFLTELGLPGKYVPWKRFKCLEVYVPPKEYILALKLLAGRQKDLPDIDALAKQLKIRTRKQAQQLLDRHFSRRAQQIYEVRNTLEFCFPH</sequence>
<organism evidence="1 2">
    <name type="scientific">Thermosporothrix hazakensis</name>
    <dbReference type="NCBI Taxonomy" id="644383"/>
    <lineage>
        <taxon>Bacteria</taxon>
        <taxon>Bacillati</taxon>
        <taxon>Chloroflexota</taxon>
        <taxon>Ktedonobacteria</taxon>
        <taxon>Ktedonobacterales</taxon>
        <taxon>Thermosporotrichaceae</taxon>
        <taxon>Thermosporothrix</taxon>
    </lineage>
</organism>
<keyword evidence="2" id="KW-1185">Reference proteome</keyword>
<dbReference type="OrthoDB" id="190748at2"/>
<proteinExistence type="predicted"/>
<protein>
    <submittedName>
        <fullName evidence="1">Uncharacterized protein</fullName>
    </submittedName>
</protein>
<reference evidence="1 2" key="1">
    <citation type="submission" date="2018-06" db="EMBL/GenBank/DDBJ databases">
        <title>Genomic Encyclopedia of Archaeal and Bacterial Type Strains, Phase II (KMG-II): from individual species to whole genera.</title>
        <authorList>
            <person name="Goeker M."/>
        </authorList>
    </citation>
    <scope>NUCLEOTIDE SEQUENCE [LARGE SCALE GENOMIC DNA]</scope>
    <source>
        <strain evidence="1 2">ATCC BAA-1881</strain>
    </source>
</reference>
<dbReference type="Proteomes" id="UP000248806">
    <property type="component" value="Unassembled WGS sequence"/>
</dbReference>
<comment type="caution">
    <text evidence="1">The sequence shown here is derived from an EMBL/GenBank/DDBJ whole genome shotgun (WGS) entry which is preliminary data.</text>
</comment>
<evidence type="ECO:0000313" key="1">
    <source>
        <dbReference type="EMBL" id="PZW24735.1"/>
    </source>
</evidence>
<dbReference type="EMBL" id="QKUF01000021">
    <property type="protein sequence ID" value="PZW24735.1"/>
    <property type="molecule type" value="Genomic_DNA"/>
</dbReference>
<accession>A0A326UAK5</accession>
<evidence type="ECO:0000313" key="2">
    <source>
        <dbReference type="Proteomes" id="UP000248806"/>
    </source>
</evidence>
<dbReference type="InterPro" id="IPR043519">
    <property type="entry name" value="NT_sf"/>
</dbReference>
<dbReference type="SUPFAM" id="SSF81301">
    <property type="entry name" value="Nucleotidyltransferase"/>
    <property type="match status" value="1"/>
</dbReference>
<dbReference type="RefSeq" id="WP_111324930.1">
    <property type="nucleotide sequence ID" value="NZ_BIFX01000001.1"/>
</dbReference>
<dbReference type="AlphaFoldDB" id="A0A326UAK5"/>
<gene>
    <name evidence="1" type="ORF">EI42_04617</name>
</gene>